<keyword evidence="3" id="KW-1185">Reference proteome</keyword>
<feature type="transmembrane region" description="Helical" evidence="1">
    <location>
        <begin position="102"/>
        <end position="124"/>
    </location>
</feature>
<reference evidence="2" key="1">
    <citation type="submission" date="2023-07" db="EMBL/GenBank/DDBJ databases">
        <authorList>
            <consortium name="AG Swart"/>
            <person name="Singh M."/>
            <person name="Singh A."/>
            <person name="Seah K."/>
            <person name="Emmerich C."/>
        </authorList>
    </citation>
    <scope>NUCLEOTIDE SEQUENCE</scope>
    <source>
        <strain evidence="2">DP1</strain>
    </source>
</reference>
<keyword evidence="1" id="KW-1133">Transmembrane helix</keyword>
<feature type="transmembrane region" description="Helical" evidence="1">
    <location>
        <begin position="145"/>
        <end position="168"/>
    </location>
</feature>
<keyword evidence="1" id="KW-0472">Membrane</keyword>
<dbReference type="Proteomes" id="UP001295684">
    <property type="component" value="Unassembled WGS sequence"/>
</dbReference>
<proteinExistence type="predicted"/>
<evidence type="ECO:0000256" key="1">
    <source>
        <dbReference type="SAM" id="Phobius"/>
    </source>
</evidence>
<dbReference type="EMBL" id="CAMPGE010008550">
    <property type="protein sequence ID" value="CAI2367444.1"/>
    <property type="molecule type" value="Genomic_DNA"/>
</dbReference>
<comment type="caution">
    <text evidence="2">The sequence shown here is derived from an EMBL/GenBank/DDBJ whole genome shotgun (WGS) entry which is preliminary data.</text>
</comment>
<accession>A0AAD1ULA5</accession>
<evidence type="ECO:0000313" key="2">
    <source>
        <dbReference type="EMBL" id="CAI2367444.1"/>
    </source>
</evidence>
<feature type="transmembrane region" description="Helical" evidence="1">
    <location>
        <begin position="28"/>
        <end position="49"/>
    </location>
</feature>
<keyword evidence="1" id="KW-0812">Transmembrane</keyword>
<feature type="transmembrane region" description="Helical" evidence="1">
    <location>
        <begin position="174"/>
        <end position="199"/>
    </location>
</feature>
<sequence length="339" mass="39630">MNTVSEFLRPYPYIKKQEGPDNCIFFKVYLGVILFISTCIMLFVLWRTIKFYRSFKCNKKLILVFLLFVCASTISRTTYFIFEFIWRAGDCSIPYNNCAESLLHWLSGTLFALAVVINIFNWVYQTVKMKVFHECKYKNRIGVHLSFAIFVLIVFLTYIGFVVSSCILEEDAVMVFNIITLVYAGTFYLISLTFIIVGINFYRKYKKFSEPQARQIRSRIIISITVISFSFIARGTLNILYYVIDKNSQLRRDWLKNNCVWFPIVMTTYFVIAEILPTLYLCLGLKVATNEAEKRESVEGEIENEVPIDKRFTTINFKERLHSENSIDVESSMESIDSK</sequence>
<evidence type="ECO:0000313" key="3">
    <source>
        <dbReference type="Proteomes" id="UP001295684"/>
    </source>
</evidence>
<protein>
    <recommendedName>
        <fullName evidence="4">THH1/TOM1/TOM3 domain-containing protein</fullName>
    </recommendedName>
</protein>
<organism evidence="2 3">
    <name type="scientific">Euplotes crassus</name>
    <dbReference type="NCBI Taxonomy" id="5936"/>
    <lineage>
        <taxon>Eukaryota</taxon>
        <taxon>Sar</taxon>
        <taxon>Alveolata</taxon>
        <taxon>Ciliophora</taxon>
        <taxon>Intramacronucleata</taxon>
        <taxon>Spirotrichea</taxon>
        <taxon>Hypotrichia</taxon>
        <taxon>Euplotida</taxon>
        <taxon>Euplotidae</taxon>
        <taxon>Moneuplotes</taxon>
    </lineage>
</organism>
<name>A0AAD1ULA5_EUPCR</name>
<gene>
    <name evidence="2" type="ORF">ECRASSUSDP1_LOCUS8729</name>
</gene>
<evidence type="ECO:0008006" key="4">
    <source>
        <dbReference type="Google" id="ProtNLM"/>
    </source>
</evidence>
<feature type="transmembrane region" description="Helical" evidence="1">
    <location>
        <begin position="61"/>
        <end position="82"/>
    </location>
</feature>
<dbReference type="AlphaFoldDB" id="A0AAD1ULA5"/>
<feature type="transmembrane region" description="Helical" evidence="1">
    <location>
        <begin position="264"/>
        <end position="285"/>
    </location>
</feature>
<feature type="transmembrane region" description="Helical" evidence="1">
    <location>
        <begin position="220"/>
        <end position="244"/>
    </location>
</feature>